<proteinExistence type="predicted"/>
<accession>A0ABU0ALY3</accession>
<name>A0ABU0ALY3_9BACI</name>
<feature type="domain" description="DUF1540" evidence="1">
    <location>
        <begin position="35"/>
        <end position="77"/>
    </location>
</feature>
<evidence type="ECO:0000259" key="1">
    <source>
        <dbReference type="Pfam" id="PF07561"/>
    </source>
</evidence>
<dbReference type="InterPro" id="IPR011437">
    <property type="entry name" value="DUF1540"/>
</dbReference>
<dbReference type="Pfam" id="PF07561">
    <property type="entry name" value="DUF1540"/>
    <property type="match status" value="1"/>
</dbReference>
<protein>
    <recommendedName>
        <fullName evidence="1">DUF1540 domain-containing protein</fullName>
    </recommendedName>
</protein>
<dbReference type="EMBL" id="JAUSUB010000021">
    <property type="protein sequence ID" value="MDQ0272281.1"/>
    <property type="molecule type" value="Genomic_DNA"/>
</dbReference>
<dbReference type="Proteomes" id="UP001238088">
    <property type="component" value="Unassembled WGS sequence"/>
</dbReference>
<evidence type="ECO:0000313" key="2">
    <source>
        <dbReference type="EMBL" id="MDQ0272281.1"/>
    </source>
</evidence>
<reference evidence="2 3" key="1">
    <citation type="submission" date="2023-07" db="EMBL/GenBank/DDBJ databases">
        <title>Genomic Encyclopedia of Type Strains, Phase IV (KMG-IV): sequencing the most valuable type-strain genomes for metagenomic binning, comparative biology and taxonomic classification.</title>
        <authorList>
            <person name="Goeker M."/>
        </authorList>
    </citation>
    <scope>NUCLEOTIDE SEQUENCE [LARGE SCALE GENOMIC DNA]</scope>
    <source>
        <strain evidence="2 3">DSM 23494</strain>
    </source>
</reference>
<keyword evidence="3" id="KW-1185">Reference proteome</keyword>
<gene>
    <name evidence="2" type="ORF">J2S17_004173</name>
</gene>
<sequence length="80" mass="9169">MLLHMPFMSCGCLEKLKKVTFTTIQKDVRVMAKDVLCEVNNCTFWESGNRCNATQIYVVSHKGDTAKTSKETDCQTFERQ</sequence>
<organism evidence="2 3">
    <name type="scientific">Cytobacillus purgationiresistens</name>
    <dbReference type="NCBI Taxonomy" id="863449"/>
    <lineage>
        <taxon>Bacteria</taxon>
        <taxon>Bacillati</taxon>
        <taxon>Bacillota</taxon>
        <taxon>Bacilli</taxon>
        <taxon>Bacillales</taxon>
        <taxon>Bacillaceae</taxon>
        <taxon>Cytobacillus</taxon>
    </lineage>
</organism>
<evidence type="ECO:0000313" key="3">
    <source>
        <dbReference type="Proteomes" id="UP001238088"/>
    </source>
</evidence>
<comment type="caution">
    <text evidence="2">The sequence shown here is derived from an EMBL/GenBank/DDBJ whole genome shotgun (WGS) entry which is preliminary data.</text>
</comment>